<feature type="disulfide bond" description="Redox-active" evidence="15">
    <location>
        <begin position="42"/>
        <end position="47"/>
    </location>
</feature>
<dbReference type="GO" id="GO:0005737">
    <property type="term" value="C:cytoplasm"/>
    <property type="evidence" value="ECO:0007669"/>
    <property type="project" value="UniProtKB-SubCell"/>
</dbReference>
<comment type="subcellular location">
    <subcellularLocation>
        <location evidence="1">Cytoplasm</location>
    </subcellularLocation>
</comment>
<keyword evidence="9 14" id="KW-0520">NAD</keyword>
<evidence type="ECO:0000256" key="4">
    <source>
        <dbReference type="ARBA" id="ARBA00016961"/>
    </source>
</evidence>
<feature type="domain" description="FAD/NAD(P)-binding" evidence="18">
    <location>
        <begin position="6"/>
        <end position="337"/>
    </location>
</feature>
<keyword evidence="6 16" id="KW-0285">Flavoprotein</keyword>
<evidence type="ECO:0000256" key="10">
    <source>
        <dbReference type="ARBA" id="ARBA00023157"/>
    </source>
</evidence>
<dbReference type="SUPFAM" id="SSF55424">
    <property type="entry name" value="FAD/NAD-linked reductases, dimerisation (C-terminal) domain"/>
    <property type="match status" value="1"/>
</dbReference>
<evidence type="ECO:0000256" key="9">
    <source>
        <dbReference type="ARBA" id="ARBA00023027"/>
    </source>
</evidence>
<feature type="binding site" evidence="14">
    <location>
        <position position="281"/>
    </location>
    <ligand>
        <name>NAD(+)</name>
        <dbReference type="ChEBI" id="CHEBI:57540"/>
    </ligand>
</feature>
<proteinExistence type="inferred from homology"/>
<evidence type="ECO:0000256" key="8">
    <source>
        <dbReference type="ARBA" id="ARBA00023002"/>
    </source>
</evidence>
<feature type="binding site" evidence="14">
    <location>
        <position position="322"/>
    </location>
    <ligand>
        <name>FAD</name>
        <dbReference type="ChEBI" id="CHEBI:57692"/>
    </ligand>
</feature>
<dbReference type="InterPro" id="IPR012999">
    <property type="entry name" value="Pyr_OxRdtase_I_AS"/>
</dbReference>
<evidence type="ECO:0000256" key="16">
    <source>
        <dbReference type="RuleBase" id="RU003692"/>
    </source>
</evidence>
<dbReference type="PIRSF" id="PIRSF000350">
    <property type="entry name" value="Mercury_reductase_MerA"/>
    <property type="match status" value="1"/>
</dbReference>
<dbReference type="PRINTS" id="PR00368">
    <property type="entry name" value="FADPNR"/>
</dbReference>
<feature type="domain" description="Pyridine nucleotide-disulphide oxidoreductase dimerisation" evidence="17">
    <location>
        <begin position="357"/>
        <end position="464"/>
    </location>
</feature>
<feature type="binding site" evidence="14">
    <location>
        <position position="51"/>
    </location>
    <ligand>
        <name>FAD</name>
        <dbReference type="ChEBI" id="CHEBI:57692"/>
    </ligand>
</feature>
<dbReference type="Pfam" id="PF07992">
    <property type="entry name" value="Pyr_redox_2"/>
    <property type="match status" value="1"/>
</dbReference>
<dbReference type="GO" id="GO:0006103">
    <property type="term" value="P:2-oxoglutarate metabolic process"/>
    <property type="evidence" value="ECO:0007669"/>
    <property type="project" value="TreeGrafter"/>
</dbReference>
<keyword evidence="7 14" id="KW-0274">FAD</keyword>
<dbReference type="Gene3D" id="3.30.390.30">
    <property type="match status" value="1"/>
</dbReference>
<dbReference type="InterPro" id="IPR036188">
    <property type="entry name" value="FAD/NAD-bd_sf"/>
</dbReference>
<comment type="miscellaneous">
    <text evidence="16">The active site is a redox-active disulfide bond.</text>
</comment>
<evidence type="ECO:0000256" key="12">
    <source>
        <dbReference type="ARBA" id="ARBA00049187"/>
    </source>
</evidence>
<evidence type="ECO:0000256" key="2">
    <source>
        <dbReference type="ARBA" id="ARBA00007532"/>
    </source>
</evidence>
<dbReference type="GO" id="GO:0004148">
    <property type="term" value="F:dihydrolipoyl dehydrogenase (NADH) activity"/>
    <property type="evidence" value="ECO:0007669"/>
    <property type="project" value="UniProtKB-EC"/>
</dbReference>
<comment type="caution">
    <text evidence="19">The sequence shown here is derived from an EMBL/GenBank/DDBJ whole genome shotgun (WGS) entry which is preliminary data.</text>
</comment>
<dbReference type="InterPro" id="IPR023753">
    <property type="entry name" value="FAD/NAD-binding_dom"/>
</dbReference>
<dbReference type="PRINTS" id="PR00411">
    <property type="entry name" value="PNDRDTASEI"/>
</dbReference>
<dbReference type="Pfam" id="PF02852">
    <property type="entry name" value="Pyr_redox_dim"/>
    <property type="match status" value="1"/>
</dbReference>
<dbReference type="SUPFAM" id="SSF51905">
    <property type="entry name" value="FAD/NAD(P)-binding domain"/>
    <property type="match status" value="1"/>
</dbReference>
<sequence length="476" mass="49693">MPIEVDVAILGGGPGGYTAAVKAAQAGKSVVIIEQDKLGGTCLHRGCIPSKSLLRSAEVYATIGDAASFGIQLPEGAPAVDWKAVITRKNGIVEQLHKGLQALMKQHRIDIINGTGRIIGPSIFSPKSGAIAVVLADGESETIVPKNVVIATGSRPRRIGGLDYDGDRIATSDEALEWANRPSSIVIVGGGVIGVEWASMLSDFGTEVTIVEAADRLLPTEDKDVGAEIAKALKKRGVKILTDASLQAESCSLTDKGVRAEVVVKGETLTLEADKMLISVGRSGNVDNLGLENTDIKTENGFIKVSPNTLQTGESHIYAIGDCIGGIQLAHAAMHEADIAIGHLAGSKPTRAADRDIPRCIYSRPEAASIGWTEAAAKAEGFTVKTAKLPMRIMGKALVYGESEGFAKVVADSQTGDLLGVHLVGAHATELIAEASLAKLVDAIPWEIGRTIHPHPTLSEAMQEVMLALDGAAGHG</sequence>
<comment type="similarity">
    <text evidence="2 16">Belongs to the class-I pyridine nucleotide-disulfide oxidoreductase family.</text>
</comment>
<dbReference type="InterPro" id="IPR004099">
    <property type="entry name" value="Pyr_nucl-diS_OxRdtase_dimer"/>
</dbReference>
<evidence type="ECO:0000256" key="14">
    <source>
        <dbReference type="PIRSR" id="PIRSR000350-3"/>
    </source>
</evidence>
<evidence type="ECO:0000313" key="19">
    <source>
        <dbReference type="EMBL" id="TVY04488.1"/>
    </source>
</evidence>
<gene>
    <name evidence="19" type="primary">lpdA</name>
    <name evidence="19" type="ORF">FPZ45_02605</name>
</gene>
<evidence type="ECO:0000313" key="20">
    <source>
        <dbReference type="Proteomes" id="UP000316330"/>
    </source>
</evidence>
<evidence type="ECO:0000256" key="7">
    <source>
        <dbReference type="ARBA" id="ARBA00022827"/>
    </source>
</evidence>
<feature type="binding site" evidence="14">
    <location>
        <position position="116"/>
    </location>
    <ligand>
        <name>FAD</name>
        <dbReference type="ChEBI" id="CHEBI:57692"/>
    </ligand>
</feature>
<organism evidence="19 20">
    <name type="scientific">Cohnella terricola</name>
    <dbReference type="NCBI Taxonomy" id="1289167"/>
    <lineage>
        <taxon>Bacteria</taxon>
        <taxon>Bacillati</taxon>
        <taxon>Bacillota</taxon>
        <taxon>Bacilli</taxon>
        <taxon>Bacillales</taxon>
        <taxon>Paenibacillaceae</taxon>
        <taxon>Cohnella</taxon>
    </lineage>
</organism>
<dbReference type="PANTHER" id="PTHR22912:SF217">
    <property type="entry name" value="DIHYDROLIPOYL DEHYDROGENASE"/>
    <property type="match status" value="1"/>
</dbReference>
<dbReference type="PROSITE" id="PS00076">
    <property type="entry name" value="PYRIDINE_REDOX_1"/>
    <property type="match status" value="1"/>
</dbReference>
<name>A0A559JX71_9BACL</name>
<dbReference type="Gene3D" id="3.50.50.60">
    <property type="entry name" value="FAD/NAD(P)-binding domain"/>
    <property type="match status" value="2"/>
</dbReference>
<dbReference type="GO" id="GO:0050660">
    <property type="term" value="F:flavin adenine dinucleotide binding"/>
    <property type="evidence" value="ECO:0007669"/>
    <property type="project" value="InterPro"/>
</dbReference>
<dbReference type="OrthoDB" id="9800167at2"/>
<dbReference type="PANTHER" id="PTHR22912">
    <property type="entry name" value="DISULFIDE OXIDOREDUCTASE"/>
    <property type="match status" value="1"/>
</dbReference>
<keyword evidence="14" id="KW-0547">Nucleotide-binding</keyword>
<keyword evidence="20" id="KW-1185">Reference proteome</keyword>
<evidence type="ECO:0000256" key="13">
    <source>
        <dbReference type="PIRSR" id="PIRSR000350-2"/>
    </source>
</evidence>
<dbReference type="AlphaFoldDB" id="A0A559JX71"/>
<dbReference type="FunFam" id="3.30.390.30:FF:000001">
    <property type="entry name" value="Dihydrolipoyl dehydrogenase"/>
    <property type="match status" value="1"/>
</dbReference>
<dbReference type="InterPro" id="IPR006258">
    <property type="entry name" value="Lipoamide_DH"/>
</dbReference>
<dbReference type="RefSeq" id="WP_144698055.1">
    <property type="nucleotide sequence ID" value="NZ_VNJJ01000001.1"/>
</dbReference>
<comment type="cofactor">
    <cofactor evidence="14 16">
        <name>FAD</name>
        <dbReference type="ChEBI" id="CHEBI:57692"/>
    </cofactor>
    <text evidence="14 16">Binds 1 FAD per subunit.</text>
</comment>
<dbReference type="EC" id="1.8.1.4" evidence="3 16"/>
<evidence type="ECO:0000259" key="17">
    <source>
        <dbReference type="Pfam" id="PF02852"/>
    </source>
</evidence>
<feature type="active site" description="Proton acceptor" evidence="13">
    <location>
        <position position="455"/>
    </location>
</feature>
<feature type="binding site" evidence="14">
    <location>
        <begin position="189"/>
        <end position="196"/>
    </location>
    <ligand>
        <name>NAD(+)</name>
        <dbReference type="ChEBI" id="CHEBI:57540"/>
    </ligand>
</feature>
<keyword evidence="10" id="KW-1015">Disulfide bond</keyword>
<feature type="binding site" evidence="14">
    <location>
        <begin position="152"/>
        <end position="154"/>
    </location>
    <ligand>
        <name>FAD</name>
        <dbReference type="ChEBI" id="CHEBI:57692"/>
    </ligand>
</feature>
<dbReference type="EMBL" id="VNJJ01000001">
    <property type="protein sequence ID" value="TVY04488.1"/>
    <property type="molecule type" value="Genomic_DNA"/>
</dbReference>
<dbReference type="InterPro" id="IPR016156">
    <property type="entry name" value="FAD/NAD-linked_Rdtase_dimer_sf"/>
</dbReference>
<evidence type="ECO:0000256" key="3">
    <source>
        <dbReference type="ARBA" id="ARBA00012608"/>
    </source>
</evidence>
<reference evidence="19 20" key="1">
    <citation type="submission" date="2019-07" db="EMBL/GenBank/DDBJ databases">
        <authorList>
            <person name="Kim J."/>
        </authorList>
    </citation>
    <scope>NUCLEOTIDE SEQUENCE [LARGE SCALE GENOMIC DNA]</scope>
    <source>
        <strain evidence="19 20">G13</strain>
    </source>
</reference>
<evidence type="ECO:0000256" key="1">
    <source>
        <dbReference type="ARBA" id="ARBA00004496"/>
    </source>
</evidence>
<keyword evidence="5" id="KW-0963">Cytoplasm</keyword>
<evidence type="ECO:0000256" key="5">
    <source>
        <dbReference type="ARBA" id="ARBA00022490"/>
    </source>
</evidence>
<dbReference type="Proteomes" id="UP000316330">
    <property type="component" value="Unassembled WGS sequence"/>
</dbReference>
<evidence type="ECO:0000259" key="18">
    <source>
        <dbReference type="Pfam" id="PF07992"/>
    </source>
</evidence>
<dbReference type="InterPro" id="IPR001100">
    <property type="entry name" value="Pyr_nuc-diS_OxRdtase"/>
</dbReference>
<evidence type="ECO:0000256" key="11">
    <source>
        <dbReference type="ARBA" id="ARBA00023284"/>
    </source>
</evidence>
<comment type="catalytic activity">
    <reaction evidence="12 16">
        <text>N(6)-[(R)-dihydrolipoyl]-L-lysyl-[protein] + NAD(+) = N(6)-[(R)-lipoyl]-L-lysyl-[protein] + NADH + H(+)</text>
        <dbReference type="Rhea" id="RHEA:15045"/>
        <dbReference type="Rhea" id="RHEA-COMP:10474"/>
        <dbReference type="Rhea" id="RHEA-COMP:10475"/>
        <dbReference type="ChEBI" id="CHEBI:15378"/>
        <dbReference type="ChEBI" id="CHEBI:57540"/>
        <dbReference type="ChEBI" id="CHEBI:57945"/>
        <dbReference type="ChEBI" id="CHEBI:83099"/>
        <dbReference type="ChEBI" id="CHEBI:83100"/>
        <dbReference type="EC" id="1.8.1.4"/>
    </reaction>
</comment>
<accession>A0A559JX71</accession>
<dbReference type="InterPro" id="IPR050151">
    <property type="entry name" value="Class-I_Pyr_Nuc-Dis_Oxidored"/>
</dbReference>
<protein>
    <recommendedName>
        <fullName evidence="4 16">Dihydrolipoyl dehydrogenase</fullName>
        <ecNumber evidence="3 16">1.8.1.4</ecNumber>
    </recommendedName>
</protein>
<evidence type="ECO:0000256" key="6">
    <source>
        <dbReference type="ARBA" id="ARBA00022630"/>
    </source>
</evidence>
<evidence type="ECO:0000256" key="15">
    <source>
        <dbReference type="PIRSR" id="PIRSR000350-4"/>
    </source>
</evidence>
<keyword evidence="11 16" id="KW-0676">Redox-active center</keyword>
<keyword evidence="8 16" id="KW-0560">Oxidoreductase</keyword>
<feature type="binding site" evidence="14">
    <location>
        <position position="212"/>
    </location>
    <ligand>
        <name>NAD(+)</name>
        <dbReference type="ChEBI" id="CHEBI:57540"/>
    </ligand>
</feature>
<dbReference type="NCBIfam" id="TIGR01350">
    <property type="entry name" value="lipoamide_DH"/>
    <property type="match status" value="1"/>
</dbReference>